<evidence type="ECO:0000256" key="1">
    <source>
        <dbReference type="ARBA" id="ARBA00005591"/>
    </source>
</evidence>
<dbReference type="NCBIfam" id="TIGR00401">
    <property type="entry name" value="msrA"/>
    <property type="match status" value="1"/>
</dbReference>
<reference evidence="7" key="2">
    <citation type="submission" date="2020-11" db="EMBL/GenBank/DDBJ databases">
        <authorList>
            <person name="Cecchin M."/>
            <person name="Marcolungo L."/>
            <person name="Rossato M."/>
            <person name="Girolomoni L."/>
            <person name="Cosentino E."/>
            <person name="Cuine S."/>
            <person name="Li-Beisson Y."/>
            <person name="Delledonne M."/>
            <person name="Ballottari M."/>
        </authorList>
    </citation>
    <scope>NUCLEOTIDE SEQUENCE</scope>
    <source>
        <strain evidence="7">211/11P</strain>
        <tissue evidence="7">Whole cell</tissue>
    </source>
</reference>
<dbReference type="InterPro" id="IPR002569">
    <property type="entry name" value="Met_Sox_Rdtase_MsrA_dom"/>
</dbReference>
<dbReference type="InterPro" id="IPR036509">
    <property type="entry name" value="Met_Sox_Rdtase_MsrA_sf"/>
</dbReference>
<name>A0A9D4YTJ9_CHLVU</name>
<dbReference type="GO" id="GO:0005737">
    <property type="term" value="C:cytoplasm"/>
    <property type="evidence" value="ECO:0007669"/>
    <property type="project" value="TreeGrafter"/>
</dbReference>
<dbReference type="EC" id="1.8.4.11" evidence="2"/>
<keyword evidence="8" id="KW-1185">Reference proteome</keyword>
<dbReference type="GO" id="GO:0008113">
    <property type="term" value="F:peptide-methionine (S)-S-oxide reductase activity"/>
    <property type="evidence" value="ECO:0007669"/>
    <property type="project" value="UniProtKB-EC"/>
</dbReference>
<evidence type="ECO:0000259" key="6">
    <source>
        <dbReference type="Pfam" id="PF01625"/>
    </source>
</evidence>
<evidence type="ECO:0000256" key="3">
    <source>
        <dbReference type="ARBA" id="ARBA00023002"/>
    </source>
</evidence>
<protein>
    <recommendedName>
        <fullName evidence="2">peptide-methionine (S)-S-oxide reductase</fullName>
        <ecNumber evidence="2">1.8.4.11</ecNumber>
    </recommendedName>
    <alternativeName>
        <fullName evidence="5">Peptide-methionine (S)-S-oxide reductase</fullName>
    </alternativeName>
    <alternativeName>
        <fullName evidence="4">Protein-methionine-S-oxide reductase</fullName>
    </alternativeName>
</protein>
<dbReference type="HAMAP" id="MF_01401">
    <property type="entry name" value="MsrA"/>
    <property type="match status" value="1"/>
</dbReference>
<accession>A0A9D4YTJ9</accession>
<evidence type="ECO:0000313" key="8">
    <source>
        <dbReference type="Proteomes" id="UP001055712"/>
    </source>
</evidence>
<organism evidence="7 8">
    <name type="scientific">Chlorella vulgaris</name>
    <name type="common">Green alga</name>
    <dbReference type="NCBI Taxonomy" id="3077"/>
    <lineage>
        <taxon>Eukaryota</taxon>
        <taxon>Viridiplantae</taxon>
        <taxon>Chlorophyta</taxon>
        <taxon>core chlorophytes</taxon>
        <taxon>Trebouxiophyceae</taxon>
        <taxon>Chlorellales</taxon>
        <taxon>Chlorellaceae</taxon>
        <taxon>Chlorella clade</taxon>
        <taxon>Chlorella</taxon>
    </lineage>
</organism>
<reference evidence="7" key="1">
    <citation type="journal article" date="2019" name="Plant J.">
        <title>Chlorella vulgaris genome assembly and annotation reveals the molecular basis for metabolic acclimation to high light conditions.</title>
        <authorList>
            <person name="Cecchin M."/>
            <person name="Marcolungo L."/>
            <person name="Rossato M."/>
            <person name="Girolomoni L."/>
            <person name="Cosentino E."/>
            <person name="Cuine S."/>
            <person name="Li-Beisson Y."/>
            <person name="Delledonne M."/>
            <person name="Ballottari M."/>
        </authorList>
    </citation>
    <scope>NUCLEOTIDE SEQUENCE</scope>
    <source>
        <strain evidence="7">211/11P</strain>
    </source>
</reference>
<dbReference type="Pfam" id="PF01625">
    <property type="entry name" value="PMSR"/>
    <property type="match status" value="1"/>
</dbReference>
<evidence type="ECO:0000256" key="4">
    <source>
        <dbReference type="ARBA" id="ARBA00030273"/>
    </source>
</evidence>
<dbReference type="SUPFAM" id="SSF55068">
    <property type="entry name" value="Peptide methionine sulfoxide reductase"/>
    <property type="match status" value="1"/>
</dbReference>
<dbReference type="Proteomes" id="UP001055712">
    <property type="component" value="Unassembled WGS sequence"/>
</dbReference>
<dbReference type="AlphaFoldDB" id="A0A9D4YTJ9"/>
<dbReference type="OrthoDB" id="77405at2759"/>
<keyword evidence="3" id="KW-0560">Oxidoreductase</keyword>
<dbReference type="Gene3D" id="3.30.1060.10">
    <property type="entry name" value="Peptide methionine sulphoxide reductase MsrA"/>
    <property type="match status" value="1"/>
</dbReference>
<proteinExistence type="inferred from homology"/>
<dbReference type="PANTHER" id="PTHR42799">
    <property type="entry name" value="MITOCHONDRIAL PEPTIDE METHIONINE SULFOXIDE REDUCTASE"/>
    <property type="match status" value="1"/>
</dbReference>
<dbReference type="GO" id="GO:0034599">
    <property type="term" value="P:cellular response to oxidative stress"/>
    <property type="evidence" value="ECO:0007669"/>
    <property type="project" value="TreeGrafter"/>
</dbReference>
<evidence type="ECO:0000313" key="7">
    <source>
        <dbReference type="EMBL" id="KAI3425715.1"/>
    </source>
</evidence>
<dbReference type="EMBL" id="SIDB01000011">
    <property type="protein sequence ID" value="KAI3425715.1"/>
    <property type="molecule type" value="Genomic_DNA"/>
</dbReference>
<sequence>MSAANSQPAKWPPANMGPDEQLATFAGGCFWSVELAFQRVPGVVATAVGYSQGQVENPTYQQVCSGRTGHTEAVQLAYRPSEVSYEQLCDAFFKKINPKQRNGQGNDHGSQYRTGIYWHNEDQRQVVQARVAAIPGCAVEAEPIKSFWPAEEYHQRYLEKGGQCASKGCNDSIRCYG</sequence>
<gene>
    <name evidence="7" type="ORF">D9Q98_007691</name>
</gene>
<evidence type="ECO:0000256" key="2">
    <source>
        <dbReference type="ARBA" id="ARBA00012502"/>
    </source>
</evidence>
<feature type="domain" description="Peptide methionine sulphoxide reductase MsrA" evidence="6">
    <location>
        <begin position="23"/>
        <end position="161"/>
    </location>
</feature>
<comment type="similarity">
    <text evidence="1">Belongs to the MsrA Met sulfoxide reductase family.</text>
</comment>
<dbReference type="InterPro" id="IPR050162">
    <property type="entry name" value="MsrA_MetSO_reductase"/>
</dbReference>
<comment type="caution">
    <text evidence="7">The sequence shown here is derived from an EMBL/GenBank/DDBJ whole genome shotgun (WGS) entry which is preliminary data.</text>
</comment>
<evidence type="ECO:0000256" key="5">
    <source>
        <dbReference type="ARBA" id="ARBA00030643"/>
    </source>
</evidence>
<dbReference type="PANTHER" id="PTHR42799:SF26">
    <property type="entry name" value="PEPTIDE-METHIONINE (S)-S-OXIDE REDUCTASE"/>
    <property type="match status" value="1"/>
</dbReference>